<dbReference type="AlphaFoldDB" id="A0A218X8D3"/>
<reference evidence="4" key="1">
    <citation type="journal article" date="2017" name="Plant J.">
        <title>The pomegranate (Punica granatum L.) genome and the genomics of punicalagin biosynthesis.</title>
        <authorList>
            <person name="Qin G."/>
            <person name="Xu C."/>
            <person name="Ming R."/>
            <person name="Tang H."/>
            <person name="Guyot R."/>
            <person name="Kramer E.M."/>
            <person name="Hu Y."/>
            <person name="Yi X."/>
            <person name="Qi Y."/>
            <person name="Xu X."/>
            <person name="Gao Z."/>
            <person name="Pan H."/>
            <person name="Jian J."/>
            <person name="Tian Y."/>
            <person name="Yue Z."/>
            <person name="Xu Y."/>
        </authorList>
    </citation>
    <scope>NUCLEOTIDE SEQUENCE [LARGE SCALE GENOMIC DNA]</scope>
    <source>
        <strain evidence="4">cv. Dabenzi</strain>
    </source>
</reference>
<evidence type="ECO:0000256" key="1">
    <source>
        <dbReference type="PROSITE-ProRule" id="PRU00339"/>
    </source>
</evidence>
<dbReference type="Pfam" id="PF13181">
    <property type="entry name" value="TPR_8"/>
    <property type="match status" value="1"/>
</dbReference>
<dbReference type="PANTHER" id="PTHR44102">
    <property type="entry name" value="PROTEIN NPG1"/>
    <property type="match status" value="1"/>
</dbReference>
<evidence type="ECO:0000313" key="4">
    <source>
        <dbReference type="Proteomes" id="UP000197138"/>
    </source>
</evidence>
<accession>A0A218X8D3</accession>
<dbReference type="EMBL" id="MTKT01002214">
    <property type="protein sequence ID" value="OWM80632.1"/>
    <property type="molecule type" value="Genomic_DNA"/>
</dbReference>
<dbReference type="Proteomes" id="UP000197138">
    <property type="component" value="Unassembled WGS sequence"/>
</dbReference>
<feature type="repeat" description="TPR" evidence="1">
    <location>
        <begin position="674"/>
        <end position="707"/>
    </location>
</feature>
<evidence type="ECO:0000256" key="2">
    <source>
        <dbReference type="SAM" id="MobiDB-lite"/>
    </source>
</evidence>
<dbReference type="InterPro" id="IPR011990">
    <property type="entry name" value="TPR-like_helical_dom_sf"/>
</dbReference>
<comment type="caution">
    <text evidence="3">The sequence shown here is derived from an EMBL/GenBank/DDBJ whole genome shotgun (WGS) entry which is preliminary data.</text>
</comment>
<dbReference type="PROSITE" id="PS50005">
    <property type="entry name" value="TPR"/>
    <property type="match status" value="2"/>
</dbReference>
<gene>
    <name evidence="3" type="ORF">CDL15_Pgr006662</name>
</gene>
<feature type="repeat" description="TPR" evidence="1">
    <location>
        <begin position="604"/>
        <end position="637"/>
    </location>
</feature>
<name>A0A218X8D3_PUNGR</name>
<dbReference type="PANTHER" id="PTHR44102:SF4">
    <property type="entry name" value="PROTEIN NPGR1"/>
    <property type="match status" value="1"/>
</dbReference>
<feature type="region of interest" description="Disordered" evidence="2">
    <location>
        <begin position="1"/>
        <end position="40"/>
    </location>
</feature>
<proteinExistence type="predicted"/>
<keyword evidence="1" id="KW-0802">TPR repeat</keyword>
<organism evidence="3 4">
    <name type="scientific">Punica granatum</name>
    <name type="common">Pomegranate</name>
    <dbReference type="NCBI Taxonomy" id="22663"/>
    <lineage>
        <taxon>Eukaryota</taxon>
        <taxon>Viridiplantae</taxon>
        <taxon>Streptophyta</taxon>
        <taxon>Embryophyta</taxon>
        <taxon>Tracheophyta</taxon>
        <taxon>Spermatophyta</taxon>
        <taxon>Magnoliopsida</taxon>
        <taxon>eudicotyledons</taxon>
        <taxon>Gunneridae</taxon>
        <taxon>Pentapetalae</taxon>
        <taxon>rosids</taxon>
        <taxon>malvids</taxon>
        <taxon>Myrtales</taxon>
        <taxon>Lythraceae</taxon>
        <taxon>Punica</taxon>
    </lineage>
</organism>
<dbReference type="InterPro" id="IPR043376">
    <property type="entry name" value="NPG1-like"/>
</dbReference>
<dbReference type="SMART" id="SM00028">
    <property type="entry name" value="TPR"/>
    <property type="match status" value="5"/>
</dbReference>
<dbReference type="InterPro" id="IPR019734">
    <property type="entry name" value="TPR_rpt"/>
</dbReference>
<dbReference type="Gene3D" id="1.25.40.10">
    <property type="entry name" value="Tetratricopeptide repeat domain"/>
    <property type="match status" value="3"/>
</dbReference>
<sequence length="713" mass="79690">MLCSCSGEQFKFEEPPQSPESLATRDFSASGLSSRTGDWESKFDDTQVEEVESSLREALSLNYEEARALLGRLECQRGNYDAALQVFQVIDSQGLSSRMTRAIYERVRRRKPRNKAINNVPTSVMSMHSVSLLLEAILLKARSLEGLARYTEAAKECKMILDIVESALPNGLPEGGAEDCKLQEMLHKALELLPELWTRAGSLDEAIVAYRRALTKPWNLDPEKLASIQKKLGSNLLYGGGGIETSHKAAGLRTTENNTEEAILLFLILMRKVALGQIKWDEEIMDHLSYALSITGQYELLAEHFELVLPGVYDRADRWYYLALCYASSGQNETAINLLKKVSGPSEAKRRPHLHSSLLGAKLCSEDPNHARDGINFARGLVSLGDSKMKHFLAQAHKLLGQCYGQAARISVSDSERVRYQKEALRSLNEAVLEGKEDPLIMYSLGLENAVQRNLDVAFDSMMVCSDMVEGNSGKCWKLISLILSAEKRFPDAREIVGFALDEVERLDQLELLRIKAFLEIAEEEPKLGIETYKMLLALIAAQKEITAISSDQVKHLNKMEVEAERKLEATAWQDLAAVYAKLDSWADAQICLDKAKSLDFNSPRNWHSSGLLYEARSLHKEALVSYCHALALEPDYVPSMVSTAEVLMKLGTYSLPIARSFLMSALRLEPTNHQAWWNLGLLSKKEGSLQQAVEFFQAAYELQSTAPVQSFV</sequence>
<protein>
    <submittedName>
        <fullName evidence="3">Uncharacterized protein</fullName>
    </submittedName>
</protein>
<evidence type="ECO:0000313" key="3">
    <source>
        <dbReference type="EMBL" id="OWM80632.1"/>
    </source>
</evidence>
<dbReference type="SUPFAM" id="SSF48452">
    <property type="entry name" value="TPR-like"/>
    <property type="match status" value="3"/>
</dbReference>